<dbReference type="EMBL" id="HBFW01010968">
    <property type="protein sequence ID" value="CAD8936019.1"/>
    <property type="molecule type" value="Transcribed_RNA"/>
</dbReference>
<dbReference type="GO" id="GO:0016887">
    <property type="term" value="F:ATP hydrolysis activity"/>
    <property type="evidence" value="ECO:0007669"/>
    <property type="project" value="TreeGrafter"/>
</dbReference>
<dbReference type="GO" id="GO:0005737">
    <property type="term" value="C:cytoplasm"/>
    <property type="evidence" value="ECO:0007669"/>
    <property type="project" value="TreeGrafter"/>
</dbReference>
<protein>
    <submittedName>
        <fullName evidence="1">Uncharacterized protein</fullName>
    </submittedName>
</protein>
<name>A0A7S1GM38_CYCTE</name>
<dbReference type="Gene3D" id="3.40.50.620">
    <property type="entry name" value="HUPs"/>
    <property type="match status" value="1"/>
</dbReference>
<accession>A0A7S1GM38</accession>
<proteinExistence type="predicted"/>
<dbReference type="AlphaFoldDB" id="A0A7S1GM38"/>
<gene>
    <name evidence="1" type="ORF">CTEN0397_LOCUS7053</name>
</gene>
<dbReference type="InterPro" id="IPR014729">
    <property type="entry name" value="Rossmann-like_a/b/a_fold"/>
</dbReference>
<evidence type="ECO:0000313" key="1">
    <source>
        <dbReference type="EMBL" id="CAD8936019.1"/>
    </source>
</evidence>
<organism evidence="1">
    <name type="scientific">Cyclophora tenuis</name>
    <name type="common">Marine diatom</name>
    <dbReference type="NCBI Taxonomy" id="216820"/>
    <lineage>
        <taxon>Eukaryota</taxon>
        <taxon>Sar</taxon>
        <taxon>Stramenopiles</taxon>
        <taxon>Ochrophyta</taxon>
        <taxon>Bacillariophyta</taxon>
        <taxon>Fragilariophyceae</taxon>
        <taxon>Fragilariophycidae</taxon>
        <taxon>Cyclophorales</taxon>
        <taxon>Cyclophoraceae</taxon>
        <taxon>Cyclophora</taxon>
    </lineage>
</organism>
<dbReference type="PANTHER" id="PTHR31285">
    <property type="entry name" value="NICOTINAMIDE MONONUCLEOTIDE ADENYLYLTRANSFERASE"/>
    <property type="match status" value="1"/>
</dbReference>
<reference evidence="1" key="1">
    <citation type="submission" date="2021-01" db="EMBL/GenBank/DDBJ databases">
        <authorList>
            <person name="Corre E."/>
            <person name="Pelletier E."/>
            <person name="Niang G."/>
            <person name="Scheremetjew M."/>
            <person name="Finn R."/>
            <person name="Kale V."/>
            <person name="Holt S."/>
            <person name="Cochrane G."/>
            <person name="Meng A."/>
            <person name="Brown T."/>
            <person name="Cohen L."/>
        </authorList>
    </citation>
    <scope>NUCLEOTIDE SEQUENCE</scope>
    <source>
        <strain evidence="1">ECT3854</strain>
    </source>
</reference>
<dbReference type="GO" id="GO:0000309">
    <property type="term" value="F:nicotinamide-nucleotide adenylyltransferase activity"/>
    <property type="evidence" value="ECO:0007669"/>
    <property type="project" value="TreeGrafter"/>
</dbReference>
<dbReference type="PANTHER" id="PTHR31285:SF0">
    <property type="entry name" value="NICOTINAMIDE MONONUCLEOTIDE ADENYLYLTRANSFERASE"/>
    <property type="match status" value="1"/>
</dbReference>
<dbReference type="GO" id="GO:0005634">
    <property type="term" value="C:nucleus"/>
    <property type="evidence" value="ECO:0007669"/>
    <property type="project" value="TreeGrafter"/>
</dbReference>
<sequence length="99" mass="11316">MGFVIGTDTMVRILSPKYYGTEDDMFEAVRAMGHAGVHFVVGGRMDQKDKENGFVSGEEHVRSLPKDVQSMFTIVQEKDFRVDISSSEIRKRQQEKMEL</sequence>